<dbReference type="PROSITE" id="PS50181">
    <property type="entry name" value="FBOX"/>
    <property type="match status" value="1"/>
</dbReference>
<dbReference type="Proteomes" id="UP001310594">
    <property type="component" value="Unassembled WGS sequence"/>
</dbReference>
<dbReference type="EMBL" id="JAVRQU010000018">
    <property type="protein sequence ID" value="KAK5692890.1"/>
    <property type="molecule type" value="Genomic_DNA"/>
</dbReference>
<feature type="region of interest" description="Disordered" evidence="1">
    <location>
        <begin position="452"/>
        <end position="487"/>
    </location>
</feature>
<sequence>MATLPPMLALPPELILRISSTLTTPELGCFRRVCKQVEVQLFDSFAREFFTKRQFMIEHPSLQALVGIAKHPVFSKHLVEVIISTDTLTSSAHGNQDLLPRALSAGGYMHRDMLIHTGHARDMLAEAFSKLPNLRTVGLRDYDGKDRIRDGHHAYWRSYGWTFGRDEADHRHHCAQVSPVPLLPMLLYALGSAHATPSNIEVFLRRHPKLTPASFDVVSDATKPVLRALRTVMLHIMPSRPHHRALSNDDDLWHQLPIKRFLGNTPAVEELRLNFEPNERLAHQMLGWLGEAVSAVPANLPHVPSLALPALRTLDLGKLNTDVGTLVSVLAKFDLTTVNLWQVTLQCKDRTEYEGEISRWTRFFEALAHVLSPTSGLKRFSAGYPTQALNANENNSINSILNGAELRRVFFKKDQADDSQKEDKASYRAGYGSSIKHWLEEIAGRIWMPSYQPIDLTDDSEDDENEEDEDVSDDSEGNEEDDVDEDE</sequence>
<evidence type="ECO:0000313" key="4">
    <source>
        <dbReference type="Proteomes" id="UP001310594"/>
    </source>
</evidence>
<proteinExistence type="predicted"/>
<organism evidence="3 4">
    <name type="scientific">Elasticomyces elasticus</name>
    <dbReference type="NCBI Taxonomy" id="574655"/>
    <lineage>
        <taxon>Eukaryota</taxon>
        <taxon>Fungi</taxon>
        <taxon>Dikarya</taxon>
        <taxon>Ascomycota</taxon>
        <taxon>Pezizomycotina</taxon>
        <taxon>Dothideomycetes</taxon>
        <taxon>Dothideomycetidae</taxon>
        <taxon>Mycosphaerellales</taxon>
        <taxon>Teratosphaeriaceae</taxon>
        <taxon>Elasticomyces</taxon>
    </lineage>
</organism>
<dbReference type="CDD" id="cd09917">
    <property type="entry name" value="F-box_SF"/>
    <property type="match status" value="1"/>
</dbReference>
<evidence type="ECO:0000256" key="1">
    <source>
        <dbReference type="SAM" id="MobiDB-lite"/>
    </source>
</evidence>
<name>A0AAN7VTY7_9PEZI</name>
<reference evidence="3" key="1">
    <citation type="submission" date="2023-08" db="EMBL/GenBank/DDBJ databases">
        <title>Black Yeasts Isolated from many extreme environments.</title>
        <authorList>
            <person name="Coleine C."/>
            <person name="Stajich J.E."/>
            <person name="Selbmann L."/>
        </authorList>
    </citation>
    <scope>NUCLEOTIDE SEQUENCE</scope>
    <source>
        <strain evidence="3">CCFEE 5810</strain>
    </source>
</reference>
<dbReference type="AlphaFoldDB" id="A0AAN7VTY7"/>
<protein>
    <recommendedName>
        <fullName evidence="2">F-box domain-containing protein</fullName>
    </recommendedName>
</protein>
<feature type="compositionally biased region" description="Acidic residues" evidence="1">
    <location>
        <begin position="456"/>
        <end position="487"/>
    </location>
</feature>
<evidence type="ECO:0000259" key="2">
    <source>
        <dbReference type="PROSITE" id="PS50181"/>
    </source>
</evidence>
<gene>
    <name evidence="3" type="ORF">LTR97_010366</name>
</gene>
<feature type="domain" description="F-box" evidence="2">
    <location>
        <begin position="4"/>
        <end position="53"/>
    </location>
</feature>
<accession>A0AAN7VTY7</accession>
<dbReference type="SUPFAM" id="SSF81383">
    <property type="entry name" value="F-box domain"/>
    <property type="match status" value="1"/>
</dbReference>
<evidence type="ECO:0000313" key="3">
    <source>
        <dbReference type="EMBL" id="KAK5692890.1"/>
    </source>
</evidence>
<dbReference type="InterPro" id="IPR036047">
    <property type="entry name" value="F-box-like_dom_sf"/>
</dbReference>
<comment type="caution">
    <text evidence="3">The sequence shown here is derived from an EMBL/GenBank/DDBJ whole genome shotgun (WGS) entry which is preliminary data.</text>
</comment>
<dbReference type="InterPro" id="IPR001810">
    <property type="entry name" value="F-box_dom"/>
</dbReference>